<evidence type="ECO:0000313" key="2">
    <source>
        <dbReference type="EMBL" id="TFK95976.1"/>
    </source>
</evidence>
<dbReference type="Pfam" id="PF20231">
    <property type="entry name" value="DUF6589"/>
    <property type="match status" value="1"/>
</dbReference>
<name>A0A5C3Q382_9AGAR</name>
<keyword evidence="3" id="KW-1185">Reference proteome</keyword>
<dbReference type="InterPro" id="IPR046496">
    <property type="entry name" value="DUF6589"/>
</dbReference>
<gene>
    <name evidence="2" type="ORF">BDV98DRAFT_516712</name>
</gene>
<feature type="domain" description="DUF6589" evidence="1">
    <location>
        <begin position="3"/>
        <end position="116"/>
    </location>
</feature>
<proteinExistence type="predicted"/>
<dbReference type="STRING" id="1884261.A0A5C3Q382"/>
<organism evidence="2 3">
    <name type="scientific">Pterulicium gracile</name>
    <dbReference type="NCBI Taxonomy" id="1884261"/>
    <lineage>
        <taxon>Eukaryota</taxon>
        <taxon>Fungi</taxon>
        <taxon>Dikarya</taxon>
        <taxon>Basidiomycota</taxon>
        <taxon>Agaricomycotina</taxon>
        <taxon>Agaricomycetes</taxon>
        <taxon>Agaricomycetidae</taxon>
        <taxon>Agaricales</taxon>
        <taxon>Pleurotineae</taxon>
        <taxon>Pterulaceae</taxon>
        <taxon>Pterulicium</taxon>
    </lineage>
</organism>
<reference evidence="2 3" key="1">
    <citation type="journal article" date="2019" name="Nat. Ecol. Evol.">
        <title>Megaphylogeny resolves global patterns of mushroom evolution.</title>
        <authorList>
            <person name="Varga T."/>
            <person name="Krizsan K."/>
            <person name="Foldi C."/>
            <person name="Dima B."/>
            <person name="Sanchez-Garcia M."/>
            <person name="Sanchez-Ramirez S."/>
            <person name="Szollosi G.J."/>
            <person name="Szarkandi J.G."/>
            <person name="Papp V."/>
            <person name="Albert L."/>
            <person name="Andreopoulos W."/>
            <person name="Angelini C."/>
            <person name="Antonin V."/>
            <person name="Barry K.W."/>
            <person name="Bougher N.L."/>
            <person name="Buchanan P."/>
            <person name="Buyck B."/>
            <person name="Bense V."/>
            <person name="Catcheside P."/>
            <person name="Chovatia M."/>
            <person name="Cooper J."/>
            <person name="Damon W."/>
            <person name="Desjardin D."/>
            <person name="Finy P."/>
            <person name="Geml J."/>
            <person name="Haridas S."/>
            <person name="Hughes K."/>
            <person name="Justo A."/>
            <person name="Karasinski D."/>
            <person name="Kautmanova I."/>
            <person name="Kiss B."/>
            <person name="Kocsube S."/>
            <person name="Kotiranta H."/>
            <person name="LaButti K.M."/>
            <person name="Lechner B.E."/>
            <person name="Liimatainen K."/>
            <person name="Lipzen A."/>
            <person name="Lukacs Z."/>
            <person name="Mihaltcheva S."/>
            <person name="Morgado L.N."/>
            <person name="Niskanen T."/>
            <person name="Noordeloos M.E."/>
            <person name="Ohm R.A."/>
            <person name="Ortiz-Santana B."/>
            <person name="Ovrebo C."/>
            <person name="Racz N."/>
            <person name="Riley R."/>
            <person name="Savchenko A."/>
            <person name="Shiryaev A."/>
            <person name="Soop K."/>
            <person name="Spirin V."/>
            <person name="Szebenyi C."/>
            <person name="Tomsovsky M."/>
            <person name="Tulloss R.E."/>
            <person name="Uehling J."/>
            <person name="Grigoriev I.V."/>
            <person name="Vagvolgyi C."/>
            <person name="Papp T."/>
            <person name="Martin F.M."/>
            <person name="Miettinen O."/>
            <person name="Hibbett D.S."/>
            <person name="Nagy L.G."/>
        </authorList>
    </citation>
    <scope>NUCLEOTIDE SEQUENCE [LARGE SCALE GENOMIC DNA]</scope>
    <source>
        <strain evidence="2 3">CBS 309.79</strain>
    </source>
</reference>
<dbReference type="EMBL" id="ML178870">
    <property type="protein sequence ID" value="TFK95976.1"/>
    <property type="molecule type" value="Genomic_DNA"/>
</dbReference>
<sequence length="125" mass="14476">MNTSAEQDTQLENVLLQNQYLPLYEELSFMMNYGDIGGVEVVFLPWIRLFRACGKHKYATCMTQLLHDLYSVYPEGLRKTIRMNILVNPSGKPGRFRGVDWVIEVLNLYIKVRYSSAVTCGHFSY</sequence>
<protein>
    <recommendedName>
        <fullName evidence="1">DUF6589 domain-containing protein</fullName>
    </recommendedName>
</protein>
<evidence type="ECO:0000259" key="1">
    <source>
        <dbReference type="Pfam" id="PF20231"/>
    </source>
</evidence>
<dbReference type="Proteomes" id="UP000305067">
    <property type="component" value="Unassembled WGS sequence"/>
</dbReference>
<dbReference type="AlphaFoldDB" id="A0A5C3Q382"/>
<dbReference type="OrthoDB" id="4743193at2759"/>
<evidence type="ECO:0000313" key="3">
    <source>
        <dbReference type="Proteomes" id="UP000305067"/>
    </source>
</evidence>
<accession>A0A5C3Q382</accession>